<dbReference type="Gene3D" id="6.10.10.60">
    <property type="match status" value="1"/>
</dbReference>
<evidence type="ECO:0000313" key="2">
    <source>
        <dbReference type="EMBL" id="TVU34260.1"/>
    </source>
</evidence>
<accession>A0A5J9VH31</accession>
<dbReference type="Pfam" id="PF03630">
    <property type="entry name" value="Fumble"/>
    <property type="match status" value="2"/>
</dbReference>
<feature type="non-terminal residue" evidence="2">
    <location>
        <position position="1"/>
    </location>
</feature>
<name>A0A5J9VH31_9POAL</name>
<dbReference type="OrthoDB" id="498611at2759"/>
<dbReference type="GO" id="GO:0015937">
    <property type="term" value="P:coenzyme A biosynthetic process"/>
    <property type="evidence" value="ECO:0007669"/>
    <property type="project" value="InterPro"/>
</dbReference>
<dbReference type="AlphaFoldDB" id="A0A5J9VH31"/>
<dbReference type="Gramene" id="TVU34260">
    <property type="protein sequence ID" value="TVU34260"/>
    <property type="gene ID" value="EJB05_16091"/>
</dbReference>
<dbReference type="GO" id="GO:0005634">
    <property type="term" value="C:nucleus"/>
    <property type="evidence" value="ECO:0007669"/>
    <property type="project" value="TreeGrafter"/>
</dbReference>
<comment type="caution">
    <text evidence="2">The sequence shown here is derived from an EMBL/GenBank/DDBJ whole genome shotgun (WGS) entry which is preliminary data.</text>
</comment>
<gene>
    <name evidence="2" type="ORF">EJB05_16091</name>
</gene>
<dbReference type="NCBIfam" id="TIGR00555">
    <property type="entry name" value="panK_eukar"/>
    <property type="match status" value="1"/>
</dbReference>
<keyword evidence="1" id="KW-0175">Coiled coil</keyword>
<dbReference type="GO" id="GO:0004594">
    <property type="term" value="F:pantothenate kinase activity"/>
    <property type="evidence" value="ECO:0007669"/>
    <property type="project" value="TreeGrafter"/>
</dbReference>
<dbReference type="PANTHER" id="PTHR12280">
    <property type="entry name" value="PANTOTHENATE KINASE"/>
    <property type="match status" value="1"/>
</dbReference>
<dbReference type="Gene3D" id="3.30.420.40">
    <property type="match status" value="3"/>
</dbReference>
<evidence type="ECO:0000256" key="1">
    <source>
        <dbReference type="SAM" id="Coils"/>
    </source>
</evidence>
<reference evidence="2 3" key="1">
    <citation type="journal article" date="2019" name="Sci. Rep.">
        <title>A high-quality genome of Eragrostis curvula grass provides insights into Poaceae evolution and supports new strategies to enhance forage quality.</title>
        <authorList>
            <person name="Carballo J."/>
            <person name="Santos B.A.C.M."/>
            <person name="Zappacosta D."/>
            <person name="Garbus I."/>
            <person name="Selva J.P."/>
            <person name="Gallo C.A."/>
            <person name="Diaz A."/>
            <person name="Albertini E."/>
            <person name="Caccamo M."/>
            <person name="Echenique V."/>
        </authorList>
    </citation>
    <scope>NUCLEOTIDE SEQUENCE [LARGE SCALE GENOMIC DNA]</scope>
    <source>
        <strain evidence="3">cv. Victoria</strain>
        <tissue evidence="2">Leaf</tissue>
    </source>
</reference>
<keyword evidence="3" id="KW-1185">Reference proteome</keyword>
<dbReference type="PANTHER" id="PTHR12280:SF36">
    <property type="entry name" value="PANTOTHENATE KINASE 1"/>
    <property type="match status" value="1"/>
</dbReference>
<sequence>MAAANGSAAGGAEARGEAMDHGRVFIDFSGAEIRGNLEGRNPPIFFPRLRTAASPLVALDLGGKYVAKAVLVSLPKYFKIMSRFQVNFVSFSSTVGDDIVVPSGTLIKLVYTRSSGDGSDGAELRFATFEKHRLEDCFEFIRAEGLVPCKGTWSGSENIVLKATGGGAYYFADDFQEKLHASLDNLHEFECIVSGANILLKNIPGTAFTYMDGKITTIDASQNNLFPYLIVHIGTCVTMIKVIGNKKFEFATSTNIGGAFVFGLARLLTGCKSYDEFLQLCQKGDNSFVDLLVKDICGELVSQKQGLSASTLASSFAKVLTSKKKLEDYRSEDLASALLTAFTYNIAQVAFLVASLLGLQRIAFSGSFICGQKSIMETISNAINVWSLSQIQAIFLRHEGYLGAIGALMSYADRSPESPRKGFSDECLAHIDRTSAHQQNAQEIFPYLLINVGPGIGMTEVFGIGKFKRIIGSHLGGGTILGLAKLLTGCSSYDEFLELSHKGDNLRVDLTVKDIVGEEDCHKFDNMLHHGIPMNGFPTSFVIGSFGKVNSSKISDYKIEDLSASLLNCFVYNTGQITYLVTKLLGVKKIFFHGSFICGHENIMDKISCFLEHRLKGEVQLTFICHEGFLGTRGEFLSYDNMGIHDVVGNEGIREIILGTPYTGQFQSLAQQQKDGGNKRLDGEEENLWHDILSEGEVELLPLQRENVELKAKLVDNAMLKAELERLRRENAELNAKLVRSSEPVNL</sequence>
<proteinExistence type="predicted"/>
<dbReference type="GO" id="GO:0005524">
    <property type="term" value="F:ATP binding"/>
    <property type="evidence" value="ECO:0007669"/>
    <property type="project" value="InterPro"/>
</dbReference>
<dbReference type="InterPro" id="IPR043129">
    <property type="entry name" value="ATPase_NBD"/>
</dbReference>
<organism evidence="2 3">
    <name type="scientific">Eragrostis curvula</name>
    <name type="common">weeping love grass</name>
    <dbReference type="NCBI Taxonomy" id="38414"/>
    <lineage>
        <taxon>Eukaryota</taxon>
        <taxon>Viridiplantae</taxon>
        <taxon>Streptophyta</taxon>
        <taxon>Embryophyta</taxon>
        <taxon>Tracheophyta</taxon>
        <taxon>Spermatophyta</taxon>
        <taxon>Magnoliopsida</taxon>
        <taxon>Liliopsida</taxon>
        <taxon>Poales</taxon>
        <taxon>Poaceae</taxon>
        <taxon>PACMAD clade</taxon>
        <taxon>Chloridoideae</taxon>
        <taxon>Eragrostideae</taxon>
        <taxon>Eragrostidinae</taxon>
        <taxon>Eragrostis</taxon>
    </lineage>
</organism>
<dbReference type="GO" id="GO:0005829">
    <property type="term" value="C:cytosol"/>
    <property type="evidence" value="ECO:0007669"/>
    <property type="project" value="TreeGrafter"/>
</dbReference>
<feature type="coiled-coil region" evidence="1">
    <location>
        <begin position="710"/>
        <end position="737"/>
    </location>
</feature>
<dbReference type="EMBL" id="RWGY01000009">
    <property type="protein sequence ID" value="TVU34260.1"/>
    <property type="molecule type" value="Genomic_DNA"/>
</dbReference>
<dbReference type="InterPro" id="IPR004567">
    <property type="entry name" value="Type_II_PanK"/>
</dbReference>
<protein>
    <submittedName>
        <fullName evidence="2">Uncharacterized protein</fullName>
    </submittedName>
</protein>
<evidence type="ECO:0000313" key="3">
    <source>
        <dbReference type="Proteomes" id="UP000324897"/>
    </source>
</evidence>
<dbReference type="Proteomes" id="UP000324897">
    <property type="component" value="Unassembled WGS sequence"/>
</dbReference>
<dbReference type="SUPFAM" id="SSF53067">
    <property type="entry name" value="Actin-like ATPase domain"/>
    <property type="match status" value="3"/>
</dbReference>